<dbReference type="NCBIfam" id="TIGR01395">
    <property type="entry name" value="FlgC"/>
    <property type="match status" value="1"/>
</dbReference>
<dbReference type="InterPro" id="IPR010930">
    <property type="entry name" value="Flg_bb/hook_C_dom"/>
</dbReference>
<evidence type="ECO:0000259" key="8">
    <source>
        <dbReference type="Pfam" id="PF06429"/>
    </source>
</evidence>
<dbReference type="PANTHER" id="PTHR30435:SF2">
    <property type="entry name" value="FLAGELLAR BASAL-BODY ROD PROTEIN FLGC"/>
    <property type="match status" value="1"/>
</dbReference>
<name>A0ABW8AHN4_9ACTN</name>
<feature type="domain" description="Flagellar basal body rod protein N-terminal" evidence="7">
    <location>
        <begin position="5"/>
        <end position="32"/>
    </location>
</feature>
<evidence type="ECO:0000259" key="7">
    <source>
        <dbReference type="Pfam" id="PF00460"/>
    </source>
</evidence>
<dbReference type="EMBL" id="JBITLV010000001">
    <property type="protein sequence ID" value="MFI7585866.1"/>
    <property type="molecule type" value="Genomic_DNA"/>
</dbReference>
<comment type="similarity">
    <text evidence="2">Belongs to the flagella basal body rod proteins family.</text>
</comment>
<comment type="subunit">
    <text evidence="5 6">The basal body constitutes a major portion of the flagellar organelle and consists of four rings (L,P,S, and M) mounted on a central rod. The rod consists of about 26 subunits of FlgG in the distal portion, and FlgB, FlgC and FlgF are thought to build up the proximal portion of the rod with about 6 subunits each.</text>
</comment>
<evidence type="ECO:0000256" key="3">
    <source>
        <dbReference type="ARBA" id="ARBA00017941"/>
    </source>
</evidence>
<dbReference type="PROSITE" id="PS00588">
    <property type="entry name" value="FLAGELLA_BB_ROD"/>
    <property type="match status" value="1"/>
</dbReference>
<reference evidence="9 10" key="1">
    <citation type="submission" date="2024-10" db="EMBL/GenBank/DDBJ databases">
        <title>The Natural Products Discovery Center: Release of the First 8490 Sequenced Strains for Exploring Actinobacteria Biosynthetic Diversity.</title>
        <authorList>
            <person name="Kalkreuter E."/>
            <person name="Kautsar S.A."/>
            <person name="Yang D."/>
            <person name="Bader C.D."/>
            <person name="Teijaro C.N."/>
            <person name="Fluegel L."/>
            <person name="Davis C.M."/>
            <person name="Simpson J.R."/>
            <person name="Lauterbach L."/>
            <person name="Steele A.D."/>
            <person name="Gui C."/>
            <person name="Meng S."/>
            <person name="Li G."/>
            <person name="Viehrig K."/>
            <person name="Ye F."/>
            <person name="Su P."/>
            <person name="Kiefer A.F."/>
            <person name="Nichols A."/>
            <person name="Cepeda A.J."/>
            <person name="Yan W."/>
            <person name="Fan B."/>
            <person name="Jiang Y."/>
            <person name="Adhikari A."/>
            <person name="Zheng C.-J."/>
            <person name="Schuster L."/>
            <person name="Cowan T.M."/>
            <person name="Smanski M.J."/>
            <person name="Chevrette M.G."/>
            <person name="De Carvalho L.P.S."/>
            <person name="Shen B."/>
        </authorList>
    </citation>
    <scope>NUCLEOTIDE SEQUENCE [LARGE SCALE GENOMIC DNA]</scope>
    <source>
        <strain evidence="9 10">NPDC049639</strain>
    </source>
</reference>
<evidence type="ECO:0000256" key="5">
    <source>
        <dbReference type="ARBA" id="ARBA00025933"/>
    </source>
</evidence>
<evidence type="ECO:0000313" key="9">
    <source>
        <dbReference type="EMBL" id="MFI7585866.1"/>
    </source>
</evidence>
<protein>
    <recommendedName>
        <fullName evidence="3 6">Flagellar basal-body rod protein FlgC</fullName>
    </recommendedName>
</protein>
<feature type="domain" description="Flagellar basal-body/hook protein C-terminal" evidence="8">
    <location>
        <begin position="85"/>
        <end position="129"/>
    </location>
</feature>
<keyword evidence="10" id="KW-1185">Reference proteome</keyword>
<evidence type="ECO:0000256" key="4">
    <source>
        <dbReference type="ARBA" id="ARBA00023143"/>
    </source>
</evidence>
<keyword evidence="4 6" id="KW-0975">Bacterial flagellum</keyword>
<organism evidence="9 10">
    <name type="scientific">Spongisporangium articulatum</name>
    <dbReference type="NCBI Taxonomy" id="3362603"/>
    <lineage>
        <taxon>Bacteria</taxon>
        <taxon>Bacillati</taxon>
        <taxon>Actinomycetota</taxon>
        <taxon>Actinomycetes</taxon>
        <taxon>Kineosporiales</taxon>
        <taxon>Kineosporiaceae</taxon>
        <taxon>Spongisporangium</taxon>
    </lineage>
</organism>
<gene>
    <name evidence="9" type="primary">flgC</name>
    <name evidence="9" type="ORF">ACIB24_02180</name>
</gene>
<evidence type="ECO:0000313" key="10">
    <source>
        <dbReference type="Proteomes" id="UP001612915"/>
    </source>
</evidence>
<dbReference type="Pfam" id="PF00460">
    <property type="entry name" value="Flg_bb_rod"/>
    <property type="match status" value="1"/>
</dbReference>
<dbReference type="RefSeq" id="WP_398274491.1">
    <property type="nucleotide sequence ID" value="NZ_JBITLV010000001.1"/>
</dbReference>
<dbReference type="Proteomes" id="UP001612915">
    <property type="component" value="Unassembled WGS sequence"/>
</dbReference>
<dbReference type="Pfam" id="PF06429">
    <property type="entry name" value="Flg_bbr_C"/>
    <property type="match status" value="1"/>
</dbReference>
<comment type="caution">
    <text evidence="9">The sequence shown here is derived from an EMBL/GenBank/DDBJ whole genome shotgun (WGS) entry which is preliminary data.</text>
</comment>
<evidence type="ECO:0000256" key="1">
    <source>
        <dbReference type="ARBA" id="ARBA00004117"/>
    </source>
</evidence>
<evidence type="ECO:0000256" key="6">
    <source>
        <dbReference type="RuleBase" id="RU362062"/>
    </source>
</evidence>
<comment type="subcellular location">
    <subcellularLocation>
        <location evidence="1 6">Bacterial flagellum basal body</location>
    </subcellularLocation>
</comment>
<dbReference type="InterPro" id="IPR006299">
    <property type="entry name" value="FlgC"/>
</dbReference>
<dbReference type="PANTHER" id="PTHR30435">
    <property type="entry name" value="FLAGELLAR PROTEIN"/>
    <property type="match status" value="1"/>
</dbReference>
<dbReference type="InterPro" id="IPR019776">
    <property type="entry name" value="Flagellar_basal_body_rod_CS"/>
</dbReference>
<proteinExistence type="inferred from homology"/>
<keyword evidence="9" id="KW-0966">Cell projection</keyword>
<sequence>MFDSLNISGSGMTTHQTWMDAISDNIANINTVKSTNESAFQARYVVAVAQEDGKVGSGVAVGGVELGSAQGVLTYDPENPLADARGYVRRPDIDLGDQMSQMIMAQRGYQANISQMDRVRSAYQAAIQMGRG</sequence>
<accession>A0ABW8AHN4</accession>
<keyword evidence="9" id="KW-0282">Flagellum</keyword>
<evidence type="ECO:0000256" key="2">
    <source>
        <dbReference type="ARBA" id="ARBA00009677"/>
    </source>
</evidence>
<dbReference type="InterPro" id="IPR001444">
    <property type="entry name" value="Flag_bb_rod_N"/>
</dbReference>
<keyword evidence="9" id="KW-0969">Cilium</keyword>